<dbReference type="SUPFAM" id="SSF90257">
    <property type="entry name" value="Myosin rod fragments"/>
    <property type="match status" value="1"/>
</dbReference>
<proteinExistence type="inferred from homology"/>
<dbReference type="Gene3D" id="1.20.5.340">
    <property type="match status" value="1"/>
</dbReference>
<feature type="domain" description="Myosin tail" evidence="12">
    <location>
        <begin position="6"/>
        <end position="813"/>
    </location>
</feature>
<keyword evidence="14" id="KW-1185">Reference proteome</keyword>
<dbReference type="OrthoDB" id="2018427at2759"/>
<dbReference type="EMBL" id="CAJNOC010000260">
    <property type="protein sequence ID" value="CAF0735017.1"/>
    <property type="molecule type" value="Genomic_DNA"/>
</dbReference>
<dbReference type="GO" id="GO:0016459">
    <property type="term" value="C:myosin complex"/>
    <property type="evidence" value="ECO:0007669"/>
    <property type="project" value="UniProtKB-KW"/>
</dbReference>
<protein>
    <recommendedName>
        <fullName evidence="3">Paramyosin</fullName>
    </recommendedName>
</protein>
<evidence type="ECO:0000256" key="11">
    <source>
        <dbReference type="SAM" id="MobiDB-lite"/>
    </source>
</evidence>
<dbReference type="InterPro" id="IPR014751">
    <property type="entry name" value="XRCC4-like_C"/>
</dbReference>
<evidence type="ECO:0000256" key="1">
    <source>
        <dbReference type="ARBA" id="ARBA00004657"/>
    </source>
</evidence>
<reference evidence="13" key="1">
    <citation type="submission" date="2021-02" db="EMBL/GenBank/DDBJ databases">
        <authorList>
            <person name="Nowell W R."/>
        </authorList>
    </citation>
    <scope>NUCLEOTIDE SEQUENCE</scope>
    <source>
        <strain evidence="13">Ploen Becks lab</strain>
    </source>
</reference>
<evidence type="ECO:0000259" key="12">
    <source>
        <dbReference type="Pfam" id="PF01576"/>
    </source>
</evidence>
<comment type="similarity">
    <text evidence="2">Belongs to the paramyosin family.</text>
</comment>
<evidence type="ECO:0000256" key="3">
    <source>
        <dbReference type="ARBA" id="ARBA00018623"/>
    </source>
</evidence>
<sequence>MSEILLHTKLRELEEELKVEKEYRFKYEKELSNLRVDYGDLQAQFEEALTVRDREVDVSKRLRQEITDLKQKIDLSHAENEESTLLLKRKHQEQINEISAHLEQLSKSKLKFEKENKSFLHQVDDLRKDNDNMARSKAQALNSLKDLENKHIEATQRIDDLLKQLNEVNELKNKLAKEHSELYRRNSSIEFEFQQLSLNSKRLNQELDDARMQLENEILVRNTLENKSRNLQVDLDNAQAQLEEETESRIELNKQLIRSQDEFKANKEKIEKECQARIEDVEDSKRKLNNRYLELQDQYTDLMNKYSNNEKAKLRLQNQVDTMTVDLDKTRKRADDAVKHEKALEKENEELRTKLGIANGELDAAYQAARNHQSELSKYKHLSTQLSEQLDALQKDKRRISDELETTNNQFLDVQSRLTESERRLKTLEADRNQLENDYEDTRDAYDLEVQRSQNLQAQYDKLKMDSDKKIAEKDEEIDLQRSTHRRQLESAQSQLQEAENRHKGDLNNQRKKHQVELEDLRAKYEGAKKAKLETENQYKKLQQSHKEVLDRLTEEQHMHDATRDQLSAAEKRASSLRAETEETKSLYERLDKTKKALEMELHDIEDKLNETQAACNRAIAEKKKYESDAISASDELHEIKYELRASDEKIRNLNANLLKKDEDLRHDKEIISELDASRKALEQQLRDTQTRIEEAEEFAKREAKRLNSKLETRLAQLETELDLERAKEQEMAKELRRLEKRNKDLLDQIGDEQAKLMAMTDAYDKIHDKMKKFKGQIELSEEQAAANSSKCKRLQKELEDAEERAESIARTFARGSSVQRNTDNYDSDYESAEHTSTTSTSHAAPYLRTSYLYSKPTNIDDFSLSSHKASSGTPWRNKYKSIDIDDDDILIQPRYNKYSTNSLRSRVWSYGSGRSDRARSVAHIYDQEVAMNSIRDNKSKSNLYASRNSVSRVFEDNDESLLKTSPRQPSILGKYLDLDSDTAPSLSYNKKSKTPDFRSDNIDKRISLASEHSTIPSAEQDLE</sequence>
<feature type="compositionally biased region" description="Polar residues" evidence="11">
    <location>
        <begin position="815"/>
        <end position="825"/>
    </location>
</feature>
<feature type="coiled-coil region" evidence="10">
    <location>
        <begin position="59"/>
        <end position="445"/>
    </location>
</feature>
<keyword evidence="4" id="KW-0787">Thick filament</keyword>
<evidence type="ECO:0000256" key="10">
    <source>
        <dbReference type="SAM" id="Coils"/>
    </source>
</evidence>
<dbReference type="AlphaFoldDB" id="A0A813NKP0"/>
<evidence type="ECO:0000256" key="8">
    <source>
        <dbReference type="ARBA" id="ARBA00023175"/>
    </source>
</evidence>
<dbReference type="Proteomes" id="UP000663879">
    <property type="component" value="Unassembled WGS sequence"/>
</dbReference>
<evidence type="ECO:0000256" key="7">
    <source>
        <dbReference type="ARBA" id="ARBA00023123"/>
    </source>
</evidence>
<feature type="region of interest" description="Disordered" evidence="11">
    <location>
        <begin position="476"/>
        <end position="515"/>
    </location>
</feature>
<dbReference type="PANTHER" id="PTHR46349">
    <property type="entry name" value="CINGULIN-LIKE PROTEIN 1-RELATED"/>
    <property type="match status" value="1"/>
</dbReference>
<dbReference type="InterPro" id="IPR002928">
    <property type="entry name" value="Myosin_tail"/>
</dbReference>
<name>A0A813NKP0_9BILA</name>
<keyword evidence="5" id="KW-0963">Cytoplasm</keyword>
<evidence type="ECO:0000313" key="14">
    <source>
        <dbReference type="Proteomes" id="UP000663879"/>
    </source>
</evidence>
<accession>A0A813NKP0</accession>
<evidence type="ECO:0000256" key="4">
    <source>
        <dbReference type="ARBA" id="ARBA00022433"/>
    </source>
</evidence>
<dbReference type="GO" id="GO:0005923">
    <property type="term" value="C:bicellular tight junction"/>
    <property type="evidence" value="ECO:0007669"/>
    <property type="project" value="TreeGrafter"/>
</dbReference>
<gene>
    <name evidence="13" type="ORF">OXX778_LOCUS3077</name>
</gene>
<dbReference type="GO" id="GO:0032982">
    <property type="term" value="C:myosin filament"/>
    <property type="evidence" value="ECO:0007669"/>
    <property type="project" value="UniProtKB-KW"/>
</dbReference>
<comment type="caution">
    <text evidence="13">The sequence shown here is derived from an EMBL/GenBank/DDBJ whole genome shotgun (WGS) entry which is preliminary data.</text>
</comment>
<dbReference type="Gene3D" id="1.20.5.370">
    <property type="match status" value="1"/>
</dbReference>
<feature type="region of interest" description="Disordered" evidence="11">
    <location>
        <begin position="813"/>
        <end position="842"/>
    </location>
</feature>
<organism evidence="13 14">
    <name type="scientific">Brachionus calyciflorus</name>
    <dbReference type="NCBI Taxonomy" id="104777"/>
    <lineage>
        <taxon>Eukaryota</taxon>
        <taxon>Metazoa</taxon>
        <taxon>Spiralia</taxon>
        <taxon>Gnathifera</taxon>
        <taxon>Rotifera</taxon>
        <taxon>Eurotatoria</taxon>
        <taxon>Monogononta</taxon>
        <taxon>Pseudotrocha</taxon>
        <taxon>Ploima</taxon>
        <taxon>Brachionidae</taxon>
        <taxon>Brachionus</taxon>
    </lineage>
</organism>
<evidence type="ECO:0000313" key="13">
    <source>
        <dbReference type="EMBL" id="CAF0735017.1"/>
    </source>
</evidence>
<keyword evidence="9" id="KW-0514">Muscle protein</keyword>
<keyword evidence="7" id="KW-0518">Myosin</keyword>
<keyword evidence="8" id="KW-0505">Motor protein</keyword>
<dbReference type="GO" id="GO:0030016">
    <property type="term" value="C:myofibril"/>
    <property type="evidence" value="ECO:0007669"/>
    <property type="project" value="UniProtKB-SubCell"/>
</dbReference>
<evidence type="ECO:0000256" key="2">
    <source>
        <dbReference type="ARBA" id="ARBA00008447"/>
    </source>
</evidence>
<dbReference type="PANTHER" id="PTHR46349:SF6">
    <property type="entry name" value="MYOSIN-6-LIKE"/>
    <property type="match status" value="1"/>
</dbReference>
<evidence type="ECO:0000256" key="9">
    <source>
        <dbReference type="ARBA" id="ARBA00023179"/>
    </source>
</evidence>
<keyword evidence="6 10" id="KW-0175">Coiled coil</keyword>
<comment type="subcellular location">
    <subcellularLocation>
        <location evidence="1">Cytoplasm</location>
        <location evidence="1">Myofibril</location>
    </subcellularLocation>
</comment>
<evidence type="ECO:0000256" key="5">
    <source>
        <dbReference type="ARBA" id="ARBA00022490"/>
    </source>
</evidence>
<dbReference type="Pfam" id="PF01576">
    <property type="entry name" value="Myosin_tail_1"/>
    <property type="match status" value="1"/>
</dbReference>
<evidence type="ECO:0000256" key="6">
    <source>
        <dbReference type="ARBA" id="ARBA00023054"/>
    </source>
</evidence>